<evidence type="ECO:0000313" key="1">
    <source>
        <dbReference type="EMBL" id="WAA13768.1"/>
    </source>
</evidence>
<dbReference type="EMBL" id="CP106877">
    <property type="protein sequence ID" value="WAA13768.1"/>
    <property type="molecule type" value="Genomic_DNA"/>
</dbReference>
<dbReference type="Proteomes" id="UP001164726">
    <property type="component" value="Chromosome"/>
</dbReference>
<dbReference type="AlphaFoldDB" id="A0A9E8M1E8"/>
<proteinExistence type="predicted"/>
<protein>
    <recommendedName>
        <fullName evidence="3">Lipoprotein</fullName>
    </recommendedName>
</protein>
<name>A0A9E8M1E8_9BACI</name>
<evidence type="ECO:0008006" key="3">
    <source>
        <dbReference type="Google" id="ProtNLM"/>
    </source>
</evidence>
<dbReference type="PROSITE" id="PS51257">
    <property type="entry name" value="PROKAR_LIPOPROTEIN"/>
    <property type="match status" value="1"/>
</dbReference>
<dbReference type="RefSeq" id="WP_275421971.1">
    <property type="nucleotide sequence ID" value="NZ_CP106877.1"/>
</dbReference>
<dbReference type="KEGG" id="fhl:OE105_06615"/>
<sequence>MNIRLFVLIGVFTLLLTGCLYPKDPSTKFPDETEVKRVQDAVIAFQKENDGILPIKTKDADTDLYIKYLIDFRRIVPQYLSEIPKNAYENGGIFQYVIIDAETDPKVKIFDLHIVEKIREIQLRLSTKKYPPYKEQLAADVFTLDFSKLGYHEDPFIVSPFTGQQLPFVINGRGDLFLDYTGDLLVRLKEMDQTDFKENEDIRWILTEGSIFVPAYSLPYTVNEEGEPIFFEKKFEN</sequence>
<accession>A0A9E8M1E8</accession>
<reference evidence="1" key="1">
    <citation type="submission" date="2022-09" db="EMBL/GenBank/DDBJ databases">
        <title>Complete Genomes of Fervidibacillus albus and Fervidibacillus halotolerans isolated from tidal flat sediments.</title>
        <authorList>
            <person name="Kwon K.K."/>
            <person name="Yang S.-H."/>
            <person name="Park M.J."/>
            <person name="Oh H.-M."/>
        </authorList>
    </citation>
    <scope>NUCLEOTIDE SEQUENCE</scope>
    <source>
        <strain evidence="1">MEBiC13594</strain>
    </source>
</reference>
<gene>
    <name evidence="1" type="ORF">OE105_06615</name>
</gene>
<evidence type="ECO:0000313" key="2">
    <source>
        <dbReference type="Proteomes" id="UP001164726"/>
    </source>
</evidence>
<keyword evidence="2" id="KW-1185">Reference proteome</keyword>
<organism evidence="1 2">
    <name type="scientific">Fervidibacillus halotolerans</name>
    <dbReference type="NCBI Taxonomy" id="2980027"/>
    <lineage>
        <taxon>Bacteria</taxon>
        <taxon>Bacillati</taxon>
        <taxon>Bacillota</taxon>
        <taxon>Bacilli</taxon>
        <taxon>Bacillales</taxon>
        <taxon>Bacillaceae</taxon>
        <taxon>Fervidibacillus</taxon>
    </lineage>
</organism>